<dbReference type="RefSeq" id="WP_207288086.1">
    <property type="nucleotide sequence ID" value="NZ_CP071462.1"/>
</dbReference>
<accession>A0A8A2VCQ1</accession>
<evidence type="ECO:0000313" key="2">
    <source>
        <dbReference type="Proteomes" id="UP000663203"/>
    </source>
</evidence>
<dbReference type="EMBL" id="CP071462">
    <property type="protein sequence ID" value="QSW98477.1"/>
    <property type="molecule type" value="Genomic_DNA"/>
</dbReference>
<sequence>MNRRRFIAFTGGGIGTAGVGPATTSAQDDPALFEVATARTSSPVNGGDLLEVTAIIENVGDETGTTDVELIVGHTPEVEDSRTLTLAPGERQRLTLEFRAGQPSGGREEFPVRVDTGAHEASESVVVTADGGDPGEGVTFDACTQARLTGTFEDGYPCYASTIFYTESGVGNTIIEDGITVGEDVDAPFTGTIVVRISDDSRVIEDGDRIYVDVPNYGEYGTVLTGLTTDEEDYRVAGTTHGNPHAEGCLEEIRSRWEDAVGQGDSDPALFEVASVSTNSPVGPNELLEVSATIENVGDEAGTTDVELVVGHSPEVEDSQTLTLDPGESAAITLEFRAGTPSGGREEFPVRVDTGAHTVTEMVVVT</sequence>
<name>A0A8A2VCQ1_9EURY</name>
<dbReference type="KEGG" id="hakz:J0X25_13880"/>
<dbReference type="GeneID" id="63188415"/>
<dbReference type="AlphaFoldDB" id="A0A8A2VCQ1"/>
<evidence type="ECO:0008006" key="3">
    <source>
        <dbReference type="Google" id="ProtNLM"/>
    </source>
</evidence>
<proteinExistence type="predicted"/>
<evidence type="ECO:0000313" key="1">
    <source>
        <dbReference type="EMBL" id="QSW98477.1"/>
    </source>
</evidence>
<dbReference type="Gene3D" id="2.60.40.10">
    <property type="entry name" value="Immunoglobulins"/>
    <property type="match status" value="2"/>
</dbReference>
<gene>
    <name evidence="1" type="ORF">J0X25_13880</name>
</gene>
<dbReference type="Proteomes" id="UP000663203">
    <property type="component" value="Chromosome"/>
</dbReference>
<protein>
    <recommendedName>
        <fullName evidence="3">CARDB protein</fullName>
    </recommendedName>
</protein>
<dbReference type="InterPro" id="IPR013783">
    <property type="entry name" value="Ig-like_fold"/>
</dbReference>
<organism evidence="1 2">
    <name type="scientific">Haloterrigena alkaliphila</name>
    <dbReference type="NCBI Taxonomy" id="2816475"/>
    <lineage>
        <taxon>Archaea</taxon>
        <taxon>Methanobacteriati</taxon>
        <taxon>Methanobacteriota</taxon>
        <taxon>Stenosarchaea group</taxon>
        <taxon>Halobacteria</taxon>
        <taxon>Halobacteriales</taxon>
        <taxon>Natrialbaceae</taxon>
        <taxon>Haloterrigena</taxon>
    </lineage>
</organism>
<keyword evidence="2" id="KW-1185">Reference proteome</keyword>
<reference evidence="1 2" key="1">
    <citation type="submission" date="2021-03" db="EMBL/GenBank/DDBJ databases">
        <title>Haloterrigena longa sp. nov. and Haloterrigena limicola sp. nov., extremely halophilic archaea isolated from a salt lake.</title>
        <authorList>
            <person name="Henglin C."/>
        </authorList>
    </citation>
    <scope>NUCLEOTIDE SEQUENCE [LARGE SCALE GENOMIC DNA]</scope>
    <source>
        <strain evidence="1 2">KZCA68</strain>
    </source>
</reference>